<feature type="compositionally biased region" description="Basic and acidic residues" evidence="10">
    <location>
        <begin position="369"/>
        <end position="379"/>
    </location>
</feature>
<reference evidence="11 12" key="1">
    <citation type="submission" date="2016-04" db="EMBL/GenBank/DDBJ databases">
        <title>Draft genome of Fonsecaea erecta CBS 125763.</title>
        <authorList>
            <person name="Weiss V.A."/>
            <person name="Vicente V.A."/>
            <person name="Raittz R.T."/>
            <person name="Moreno L.F."/>
            <person name="De Souza E.M."/>
            <person name="Pedrosa F.O."/>
            <person name="Steffens M.B."/>
            <person name="Faoro H."/>
            <person name="Tadra-Sfeir M.Z."/>
            <person name="Najafzadeh M.J."/>
            <person name="Felipe M.S."/>
            <person name="Teixeira M."/>
            <person name="Sun J."/>
            <person name="Xi L."/>
            <person name="Gomes R."/>
            <person name="De Azevedo C.M."/>
            <person name="Salgado C.G."/>
            <person name="Da Silva M.B."/>
            <person name="Nascimento M.F."/>
            <person name="Queiroz-Telles F."/>
            <person name="Attili D.S."/>
            <person name="Gorbushina A."/>
        </authorList>
    </citation>
    <scope>NUCLEOTIDE SEQUENCE [LARGE SCALE GENOMIC DNA]</scope>
    <source>
        <strain evidence="11 12">CBS 125763</strain>
    </source>
</reference>
<comment type="subcellular location">
    <subcellularLocation>
        <location evidence="1">Nucleus</location>
    </subcellularLocation>
</comment>
<evidence type="ECO:0000256" key="10">
    <source>
        <dbReference type="SAM" id="MobiDB-lite"/>
    </source>
</evidence>
<dbReference type="Proteomes" id="UP000078343">
    <property type="component" value="Unassembled WGS sequence"/>
</dbReference>
<dbReference type="Pfam" id="PF08214">
    <property type="entry name" value="HAT_KAT11"/>
    <property type="match status" value="1"/>
</dbReference>
<dbReference type="RefSeq" id="XP_018691123.1">
    <property type="nucleotide sequence ID" value="XM_018840002.1"/>
</dbReference>
<evidence type="ECO:0000256" key="9">
    <source>
        <dbReference type="ARBA" id="ARBA00048940"/>
    </source>
</evidence>
<dbReference type="EMBL" id="LVYI01000007">
    <property type="protein sequence ID" value="OAP57756.1"/>
    <property type="molecule type" value="Genomic_DNA"/>
</dbReference>
<evidence type="ECO:0000313" key="11">
    <source>
        <dbReference type="EMBL" id="OAP57756.1"/>
    </source>
</evidence>
<evidence type="ECO:0000256" key="8">
    <source>
        <dbReference type="ARBA" id="ARBA00023242"/>
    </source>
</evidence>
<keyword evidence="3" id="KW-0808">Transferase</keyword>
<dbReference type="GO" id="GO:0032931">
    <property type="term" value="F:histone H3K56 acetyltransferase activity"/>
    <property type="evidence" value="ECO:0007669"/>
    <property type="project" value="TreeGrafter"/>
</dbReference>
<evidence type="ECO:0000256" key="6">
    <source>
        <dbReference type="ARBA" id="ARBA00023015"/>
    </source>
</evidence>
<name>A0A178ZE60_9EURO</name>
<keyword evidence="6" id="KW-0805">Transcription regulation</keyword>
<accession>A0A178ZE60</accession>
<dbReference type="GO" id="GO:0006355">
    <property type="term" value="P:regulation of DNA-templated transcription"/>
    <property type="evidence" value="ECO:0007669"/>
    <property type="project" value="InterPro"/>
</dbReference>
<gene>
    <name evidence="11" type="ORF">AYL99_08494</name>
</gene>
<sequence>MSLPSRLAAVLPIGLDLRAYHLSTPPTPVPALFAPLPGQDEEATLCESHFLAVSSPEQGDSQEILVYAIEILIFTTQSLVTLFVSKADSSGFSSRLKQQKGFPSVVATITSTFVEFLLEPRLASSRVVVSLFARSQNQYLFPGSSENAGKHILDDRQLIKWWCRVFDRVLRLPKDDLVATAHLLVPGCDKSETKVFFPPSSRGDSSSDPKWVVSYPVNFLVTDPSIPPRHVVPRFPDDPKGRYLEDLDGISVDEKGHWRGLKTLDQFWELMAYRQECAAGRLVGFLWLVFSRGGTKHAALSELEETGQTENLTRPPAPLSLASPVNSQHHNSGPTVSRSPTASDLKMIAEPNSPPSSPTHPDSELEPSEQIRDADRGARVPEQGGKSMLPTIEETRGELVIDTTKYQVLMDHLLHTDFAREAPAAHATKSWIDRALELSMVASFGQPIHGRATLALAPTTTPATAPPVNVNVLTGVRKKRKAETMDNGTTITVTQATAGTTANTLSASFVGKKQKP</sequence>
<organism evidence="11 12">
    <name type="scientific">Fonsecaea erecta</name>
    <dbReference type="NCBI Taxonomy" id="1367422"/>
    <lineage>
        <taxon>Eukaryota</taxon>
        <taxon>Fungi</taxon>
        <taxon>Dikarya</taxon>
        <taxon>Ascomycota</taxon>
        <taxon>Pezizomycotina</taxon>
        <taxon>Eurotiomycetes</taxon>
        <taxon>Chaetothyriomycetidae</taxon>
        <taxon>Chaetothyriales</taxon>
        <taxon>Herpotrichiellaceae</taxon>
        <taxon>Fonsecaea</taxon>
    </lineage>
</organism>
<dbReference type="PROSITE" id="PS51728">
    <property type="entry name" value="RTT109_HAT"/>
    <property type="match status" value="1"/>
</dbReference>
<comment type="catalytic activity">
    <reaction evidence="9">
        <text>L-lysyl-[histone] + acetyl-CoA = N(6)-acetyl-L-lysyl-[histone] + CoA + H(+)</text>
        <dbReference type="Rhea" id="RHEA:21992"/>
        <dbReference type="Rhea" id="RHEA-COMP:9845"/>
        <dbReference type="Rhea" id="RHEA-COMP:11338"/>
        <dbReference type="ChEBI" id="CHEBI:15378"/>
        <dbReference type="ChEBI" id="CHEBI:29969"/>
        <dbReference type="ChEBI" id="CHEBI:57287"/>
        <dbReference type="ChEBI" id="CHEBI:57288"/>
        <dbReference type="ChEBI" id="CHEBI:61930"/>
        <dbReference type="EC" id="2.3.1.48"/>
    </reaction>
    <physiologicalReaction direction="left-to-right" evidence="9">
        <dbReference type="Rhea" id="RHEA:21993"/>
    </physiologicalReaction>
</comment>
<dbReference type="AlphaFoldDB" id="A0A178ZE60"/>
<keyword evidence="12" id="KW-1185">Reference proteome</keyword>
<dbReference type="STRING" id="1367422.A0A178ZE60"/>
<dbReference type="InterPro" id="IPR051236">
    <property type="entry name" value="HAT_RTT109-like"/>
</dbReference>
<evidence type="ECO:0000256" key="2">
    <source>
        <dbReference type="ARBA" id="ARBA00013184"/>
    </source>
</evidence>
<protein>
    <recommendedName>
        <fullName evidence="2">histone acetyltransferase</fullName>
        <ecNumber evidence="2">2.3.1.48</ecNumber>
    </recommendedName>
</protein>
<keyword evidence="5" id="KW-0007">Acetylation</keyword>
<dbReference type="SMART" id="SM01250">
    <property type="entry name" value="KAT11"/>
    <property type="match status" value="1"/>
</dbReference>
<dbReference type="GO" id="GO:0006974">
    <property type="term" value="P:DNA damage response"/>
    <property type="evidence" value="ECO:0007669"/>
    <property type="project" value="UniProtKB-KW"/>
</dbReference>
<dbReference type="OrthoDB" id="3361892at2759"/>
<dbReference type="GeneID" id="30012662"/>
<keyword evidence="8" id="KW-0539">Nucleus</keyword>
<evidence type="ECO:0000256" key="4">
    <source>
        <dbReference type="ARBA" id="ARBA00022763"/>
    </source>
</evidence>
<keyword evidence="4" id="KW-0227">DNA damage</keyword>
<dbReference type="PANTHER" id="PTHR31571:SF2">
    <property type="entry name" value="HISTONE ACETYLTRANSFERASE RTT109"/>
    <property type="match status" value="1"/>
</dbReference>
<evidence type="ECO:0000256" key="3">
    <source>
        <dbReference type="ARBA" id="ARBA00022679"/>
    </source>
</evidence>
<dbReference type="InterPro" id="IPR013178">
    <property type="entry name" value="Histone_AcTrfase_Rtt109/CBP"/>
</dbReference>
<proteinExistence type="predicted"/>
<evidence type="ECO:0000256" key="1">
    <source>
        <dbReference type="ARBA" id="ARBA00004123"/>
    </source>
</evidence>
<evidence type="ECO:0000313" key="12">
    <source>
        <dbReference type="Proteomes" id="UP000078343"/>
    </source>
</evidence>
<keyword evidence="7" id="KW-0804">Transcription</keyword>
<dbReference type="PANTHER" id="PTHR31571">
    <property type="entry name" value="ALTERED INHERITANCE OF MITOCHONDRIA PROTEIN 6"/>
    <property type="match status" value="1"/>
</dbReference>
<evidence type="ECO:0000256" key="5">
    <source>
        <dbReference type="ARBA" id="ARBA00022990"/>
    </source>
</evidence>
<dbReference type="EC" id="2.3.1.48" evidence="2"/>
<feature type="region of interest" description="Disordered" evidence="10">
    <location>
        <begin position="304"/>
        <end position="391"/>
    </location>
</feature>
<evidence type="ECO:0000256" key="7">
    <source>
        <dbReference type="ARBA" id="ARBA00023163"/>
    </source>
</evidence>
<dbReference type="InterPro" id="IPR016849">
    <property type="entry name" value="Rtt109"/>
</dbReference>
<dbReference type="GO" id="GO:0005634">
    <property type="term" value="C:nucleus"/>
    <property type="evidence" value="ECO:0007669"/>
    <property type="project" value="UniProtKB-SubCell"/>
</dbReference>
<comment type="caution">
    <text evidence="11">The sequence shown here is derived from an EMBL/GenBank/DDBJ whole genome shotgun (WGS) entry which is preliminary data.</text>
</comment>
<feature type="compositionally biased region" description="Polar residues" evidence="10">
    <location>
        <begin position="323"/>
        <end position="342"/>
    </location>
</feature>